<reference evidence="9" key="1">
    <citation type="submission" date="2017-05" db="UniProtKB">
        <authorList>
            <consortium name="EnsemblMetazoa"/>
        </authorList>
    </citation>
    <scope>IDENTIFICATION</scope>
</reference>
<dbReference type="Pfam" id="PF00383">
    <property type="entry name" value="dCMP_cyt_deam_1"/>
    <property type="match status" value="2"/>
</dbReference>
<proteinExistence type="predicted"/>
<feature type="domain" description="CMP/dCMP-type deaminase" evidence="8">
    <location>
        <begin position="340"/>
        <end position="470"/>
    </location>
</feature>
<feature type="region of interest" description="Disordered" evidence="7">
    <location>
        <begin position="503"/>
        <end position="522"/>
    </location>
</feature>
<dbReference type="InParanoid" id="A0A1X7VNE7"/>
<evidence type="ECO:0000256" key="6">
    <source>
        <dbReference type="SAM" id="Coils"/>
    </source>
</evidence>
<dbReference type="PANTHER" id="PTHR11086:SF18">
    <property type="entry name" value="DEOXYCYTIDYLATE DEAMINASE"/>
    <property type="match status" value="1"/>
</dbReference>
<keyword evidence="3" id="KW-0378">Hydrolase</keyword>
<feature type="region of interest" description="Disordered" evidence="7">
    <location>
        <begin position="1"/>
        <end position="30"/>
    </location>
</feature>
<evidence type="ECO:0000313" key="9">
    <source>
        <dbReference type="EnsemblMetazoa" id="Aqu2.1.41597_001"/>
    </source>
</evidence>
<feature type="coiled-coil region" evidence="6">
    <location>
        <begin position="62"/>
        <end position="117"/>
    </location>
</feature>
<accession>A0A1X7VNE7</accession>
<dbReference type="STRING" id="400682.A0A1X7VNE7"/>
<dbReference type="Gene3D" id="3.40.140.10">
    <property type="entry name" value="Cytidine Deaminase, domain 2"/>
    <property type="match status" value="2"/>
</dbReference>
<keyword evidence="6" id="KW-0175">Coiled coil</keyword>
<dbReference type="InterPro" id="IPR002125">
    <property type="entry name" value="CMP_dCMP_dom"/>
</dbReference>
<dbReference type="EnsemblMetazoa" id="Aqu2.1.41597_001">
    <property type="protein sequence ID" value="Aqu2.1.41597_001"/>
    <property type="gene ID" value="Aqu2.1.41597"/>
</dbReference>
<name>A0A1X7VNE7_AMPQE</name>
<feature type="compositionally biased region" description="Polar residues" evidence="7">
    <location>
        <begin position="18"/>
        <end position="27"/>
    </location>
</feature>
<dbReference type="CDD" id="cd01286">
    <property type="entry name" value="deoxycytidylate_deaminase"/>
    <property type="match status" value="1"/>
</dbReference>
<dbReference type="InterPro" id="IPR015517">
    <property type="entry name" value="dCMP_deaminase-rel"/>
</dbReference>
<organism evidence="9">
    <name type="scientific">Amphimedon queenslandica</name>
    <name type="common">Sponge</name>
    <dbReference type="NCBI Taxonomy" id="400682"/>
    <lineage>
        <taxon>Eukaryota</taxon>
        <taxon>Metazoa</taxon>
        <taxon>Porifera</taxon>
        <taxon>Demospongiae</taxon>
        <taxon>Heteroscleromorpha</taxon>
        <taxon>Haplosclerida</taxon>
        <taxon>Niphatidae</taxon>
        <taxon>Amphimedon</taxon>
    </lineage>
</organism>
<dbReference type="SUPFAM" id="SSF53927">
    <property type="entry name" value="Cytidine deaminase-like"/>
    <property type="match status" value="2"/>
</dbReference>
<dbReference type="EC" id="3.5.4.12" evidence="4"/>
<dbReference type="InterPro" id="IPR035105">
    <property type="entry name" value="Deoxycytidylate_deaminase_dom"/>
</dbReference>
<dbReference type="GO" id="GO:0004132">
    <property type="term" value="F:dCMP deaminase activity"/>
    <property type="evidence" value="ECO:0007669"/>
    <property type="project" value="UniProtKB-EC"/>
</dbReference>
<dbReference type="PANTHER" id="PTHR11086">
    <property type="entry name" value="DEOXYCYTIDYLATE DEAMINASE-RELATED"/>
    <property type="match status" value="1"/>
</dbReference>
<dbReference type="AlphaFoldDB" id="A0A1X7VNE7"/>
<dbReference type="GO" id="GO:0009165">
    <property type="term" value="P:nucleotide biosynthetic process"/>
    <property type="evidence" value="ECO:0007669"/>
    <property type="project" value="UniProtKB-KW"/>
</dbReference>
<evidence type="ECO:0000256" key="3">
    <source>
        <dbReference type="ARBA" id="ARBA00022801"/>
    </source>
</evidence>
<dbReference type="GO" id="GO:0005737">
    <property type="term" value="C:cytoplasm"/>
    <property type="evidence" value="ECO:0007669"/>
    <property type="project" value="TreeGrafter"/>
</dbReference>
<keyword evidence="2" id="KW-0545">Nucleotide biosynthesis</keyword>
<feature type="domain" description="CMP/dCMP-type deaminase" evidence="8">
    <location>
        <begin position="143"/>
        <end position="302"/>
    </location>
</feature>
<evidence type="ECO:0000259" key="8">
    <source>
        <dbReference type="PROSITE" id="PS51747"/>
    </source>
</evidence>
<dbReference type="OrthoDB" id="6710946at2759"/>
<evidence type="ECO:0000256" key="4">
    <source>
        <dbReference type="ARBA" id="ARBA00038938"/>
    </source>
</evidence>
<protein>
    <recommendedName>
        <fullName evidence="5">dCMP deaminase</fullName>
        <ecNumber evidence="4">3.5.4.12</ecNumber>
    </recommendedName>
    <alternativeName>
        <fullName evidence="5">dCMP deaminase</fullName>
    </alternativeName>
</protein>
<dbReference type="PROSITE" id="PS51747">
    <property type="entry name" value="CYT_DCMP_DEAMINASES_2"/>
    <property type="match status" value="2"/>
</dbReference>
<evidence type="ECO:0000256" key="7">
    <source>
        <dbReference type="SAM" id="MobiDB-lite"/>
    </source>
</evidence>
<evidence type="ECO:0000256" key="1">
    <source>
        <dbReference type="ARBA" id="ARBA00001947"/>
    </source>
</evidence>
<evidence type="ECO:0000256" key="2">
    <source>
        <dbReference type="ARBA" id="ARBA00022727"/>
    </source>
</evidence>
<evidence type="ECO:0000256" key="5">
    <source>
        <dbReference type="ARBA" id="ARBA00041763"/>
    </source>
</evidence>
<feature type="compositionally biased region" description="Acidic residues" evidence="7">
    <location>
        <begin position="1"/>
        <end position="15"/>
    </location>
</feature>
<dbReference type="SUPFAM" id="SSF57997">
    <property type="entry name" value="Tropomyosin"/>
    <property type="match status" value="1"/>
</dbReference>
<comment type="cofactor">
    <cofactor evidence="1">
        <name>Zn(2+)</name>
        <dbReference type="ChEBI" id="CHEBI:29105"/>
    </cofactor>
</comment>
<sequence>MAEEDSREIETEETSESGQNNERNITASEMEREITEMKKNWEKTSEYIKQMEKVEEEMDYEFKKIMAEMESIQKAIKKLDRDQENKKERFKILKEKVGEAKELKEKACNTIQKLQKNPSSVKEAEVKEILDETKLFQRDWRQQWDEYYMKIACLAALRSKDPRTPVGACIVDRKNGQIVGIGYNSMPKDKDFTWEGLSSTKETSFSDRQRNSEYKYAYVVHAAVNAILNKTKESIKGCTLYTTLHPDDDCARAIVTAGIKKVVYCMYKRDKNLEVGMKIADVFFDIKGVKLRKLPEASLKVCEYVKELQNRIDVGGKNKSSEEQSGEEEPSVDRKIEPASWEKFFMSMAKLSQERPGDFKNKAVGACIASPDNQIMAVTYSGEPDGIEDEVKRLAKERHDLTLTKIPEFYTHAEYRAIVGKPSVRGYTLYVTSYPCNVCAKVIVESGIKEVVHYKNGDWNDDRCYSSRKILTTCLGPSNIRLVSLYVALISFFDRKYGNGDSINESQDEASRSIAIEEPGHT</sequence>
<dbReference type="InterPro" id="IPR016193">
    <property type="entry name" value="Cytidine_deaminase-like"/>
</dbReference>